<dbReference type="OrthoDB" id="3560160at2759"/>
<feature type="compositionally biased region" description="Polar residues" evidence="1">
    <location>
        <begin position="824"/>
        <end position="837"/>
    </location>
</feature>
<sequence>MSKFPSFPVGLFEENGGNTDGASPPPTEQGRGGMDHHRPPTRPASDSILSTTAHNNDDLSDSSHRAVQRQVSKPESLYKVATTNSVREQMRDRLNLRPRQENLHQLYESQVSKPGLHREDATVGQVIEDRGRSQFRAISMYANFPSNTANGGVEKSLVGSIATFFPGAPQNSQLSSAKPASSNFASLHPSTSTIPSIIPSDRNLLSRATQTANPDSFAYRMLLQQSLETQTEIIRQLDRQVTKALPAEPSYQNNLHFKDLLPKASTQSARSSTINSTTDGASSYVTANDGSQISSTGLLAPPLPNIIPPGPGTRLSPISDRSEPSTIEITPFSINGRYPRRVHIANCEGSPQGREARNVNAATPQTGRGRSTSYSLIPKISPVHISQATMRPEIVEDGDLDRRLSVPLTAQFFETRLQNPPPAESPPAAVSPLNFNKTEKSRRSDKYNCGPTVRYAKNAHEVIMGVPKDVDEKASKVLGLSQSNTFASGSRVHIKQEEQEEEVAHPRKREPHPVFRTTTHITARPMPPTKQSFGSMIADRLARPTASSRAREAASREENPARESGKGLKTKVTSLMSSRNASRPSLPSRTVETAKALTPRRVNGGDRVVSQLLTTYNDSGMDNRLSQQIVQRPYVTTPDLSEFITGEDPVEHSSSVDRAHRRSQSEGPSRHEIKKLEKKEKAAKKGTGLLGGARSRFHRRKASTTTALPVPSGPAELAEGPTNAASSTAMAIGSVGSSAELSEEMLTSAEASINTIVELARDRPMNEEMRRTIADIVTMLGNSITASREVRIRLVQEIESQLRLSSRVQALAEMAVAEARSHRSSNAATREAGTQTD</sequence>
<feature type="region of interest" description="Disordered" evidence="1">
    <location>
        <begin position="644"/>
        <end position="722"/>
    </location>
</feature>
<dbReference type="AlphaFoldDB" id="A0A9N9LL11"/>
<keyword evidence="3" id="KW-1185">Reference proteome</keyword>
<protein>
    <submittedName>
        <fullName evidence="2">Uncharacterized protein</fullName>
    </submittedName>
</protein>
<feature type="compositionally biased region" description="Basic and acidic residues" evidence="1">
    <location>
        <begin position="55"/>
        <end position="64"/>
    </location>
</feature>
<accession>A0A9N9LL11</accession>
<feature type="region of interest" description="Disordered" evidence="1">
    <location>
        <begin position="542"/>
        <end position="591"/>
    </location>
</feature>
<feature type="compositionally biased region" description="Basic and acidic residues" evidence="1">
    <location>
        <begin position="549"/>
        <end position="566"/>
    </location>
</feature>
<feature type="compositionally biased region" description="Basic and acidic residues" evidence="1">
    <location>
        <begin position="494"/>
        <end position="505"/>
    </location>
</feature>
<gene>
    <name evidence="2" type="ORF">HYALB_00010853</name>
</gene>
<feature type="region of interest" description="Disordered" evidence="1">
    <location>
        <begin position="489"/>
        <end position="508"/>
    </location>
</feature>
<organism evidence="2 3">
    <name type="scientific">Hymenoscyphus albidus</name>
    <dbReference type="NCBI Taxonomy" id="595503"/>
    <lineage>
        <taxon>Eukaryota</taxon>
        <taxon>Fungi</taxon>
        <taxon>Dikarya</taxon>
        <taxon>Ascomycota</taxon>
        <taxon>Pezizomycotina</taxon>
        <taxon>Leotiomycetes</taxon>
        <taxon>Helotiales</taxon>
        <taxon>Helotiaceae</taxon>
        <taxon>Hymenoscyphus</taxon>
    </lineage>
</organism>
<evidence type="ECO:0000256" key="1">
    <source>
        <dbReference type="SAM" id="MobiDB-lite"/>
    </source>
</evidence>
<proteinExistence type="predicted"/>
<feature type="compositionally biased region" description="Polar residues" evidence="1">
    <location>
        <begin position="268"/>
        <end position="296"/>
    </location>
</feature>
<evidence type="ECO:0000313" key="3">
    <source>
        <dbReference type="Proteomes" id="UP000701801"/>
    </source>
</evidence>
<feature type="compositionally biased region" description="Basic and acidic residues" evidence="1">
    <location>
        <begin position="668"/>
        <end position="680"/>
    </location>
</feature>
<name>A0A9N9LL11_9HELO</name>
<feature type="compositionally biased region" description="Basic and acidic residues" evidence="1">
    <location>
        <begin position="437"/>
        <end position="446"/>
    </location>
</feature>
<comment type="caution">
    <text evidence="2">The sequence shown here is derived from an EMBL/GenBank/DDBJ whole genome shotgun (WGS) entry which is preliminary data.</text>
</comment>
<feature type="region of interest" description="Disordered" evidence="1">
    <location>
        <begin position="268"/>
        <end position="312"/>
    </location>
</feature>
<dbReference type="EMBL" id="CAJVRM010000105">
    <property type="protein sequence ID" value="CAG8974467.1"/>
    <property type="molecule type" value="Genomic_DNA"/>
</dbReference>
<feature type="compositionally biased region" description="Basic and acidic residues" evidence="1">
    <location>
        <begin position="649"/>
        <end position="658"/>
    </location>
</feature>
<feature type="region of interest" description="Disordered" evidence="1">
    <location>
        <begin position="1"/>
        <end position="75"/>
    </location>
</feature>
<feature type="compositionally biased region" description="Pro residues" evidence="1">
    <location>
        <begin position="301"/>
        <end position="311"/>
    </location>
</feature>
<evidence type="ECO:0000313" key="2">
    <source>
        <dbReference type="EMBL" id="CAG8974467.1"/>
    </source>
</evidence>
<reference evidence="2" key="1">
    <citation type="submission" date="2021-07" db="EMBL/GenBank/DDBJ databases">
        <authorList>
            <person name="Durling M."/>
        </authorList>
    </citation>
    <scope>NUCLEOTIDE SEQUENCE</scope>
</reference>
<feature type="compositionally biased region" description="Polar residues" evidence="1">
    <location>
        <begin position="571"/>
        <end position="591"/>
    </location>
</feature>
<dbReference type="Proteomes" id="UP000701801">
    <property type="component" value="Unassembled WGS sequence"/>
</dbReference>
<feature type="region of interest" description="Disordered" evidence="1">
    <location>
        <begin position="818"/>
        <end position="837"/>
    </location>
</feature>
<feature type="region of interest" description="Disordered" evidence="1">
    <location>
        <begin position="417"/>
        <end position="451"/>
    </location>
</feature>